<protein>
    <submittedName>
        <fullName evidence="1">Uncharacterized protein</fullName>
    </submittedName>
</protein>
<proteinExistence type="predicted"/>
<dbReference type="PANTHER" id="PTHR11252">
    <property type="entry name" value="POLYRIBONUCLEOTIDE NUCLEOTIDYLTRANSFERASE"/>
    <property type="match status" value="1"/>
</dbReference>
<dbReference type="EMBL" id="JACEIK010000498">
    <property type="protein sequence ID" value="MCD7458109.1"/>
    <property type="molecule type" value="Genomic_DNA"/>
</dbReference>
<dbReference type="InterPro" id="IPR027408">
    <property type="entry name" value="PNPase/RNase_PH_dom_sf"/>
</dbReference>
<dbReference type="InterPro" id="IPR036345">
    <property type="entry name" value="ExoRNase_PH_dom2_sf"/>
</dbReference>
<dbReference type="InterPro" id="IPR012162">
    <property type="entry name" value="PNPase"/>
</dbReference>
<evidence type="ECO:0000313" key="2">
    <source>
        <dbReference type="Proteomes" id="UP000823775"/>
    </source>
</evidence>
<dbReference type="Gene3D" id="3.30.230.70">
    <property type="entry name" value="GHMP Kinase, N-terminal domain"/>
    <property type="match status" value="1"/>
</dbReference>
<reference evidence="1 2" key="1">
    <citation type="journal article" date="2021" name="BMC Genomics">
        <title>Datura genome reveals duplications of psychoactive alkaloid biosynthetic genes and high mutation rate following tissue culture.</title>
        <authorList>
            <person name="Rajewski A."/>
            <person name="Carter-House D."/>
            <person name="Stajich J."/>
            <person name="Litt A."/>
        </authorList>
    </citation>
    <scope>NUCLEOTIDE SEQUENCE [LARGE SCALE GENOMIC DNA]</scope>
    <source>
        <strain evidence="1">AR-01</strain>
    </source>
</reference>
<gene>
    <name evidence="1" type="ORF">HAX54_037218</name>
</gene>
<evidence type="ECO:0000313" key="1">
    <source>
        <dbReference type="EMBL" id="MCD7458109.1"/>
    </source>
</evidence>
<comment type="caution">
    <text evidence="1">The sequence shown here is derived from an EMBL/GenBank/DDBJ whole genome shotgun (WGS) entry which is preliminary data.</text>
</comment>
<organism evidence="1 2">
    <name type="scientific">Datura stramonium</name>
    <name type="common">Jimsonweed</name>
    <name type="synonym">Common thornapple</name>
    <dbReference type="NCBI Taxonomy" id="4076"/>
    <lineage>
        <taxon>Eukaryota</taxon>
        <taxon>Viridiplantae</taxon>
        <taxon>Streptophyta</taxon>
        <taxon>Embryophyta</taxon>
        <taxon>Tracheophyta</taxon>
        <taxon>Spermatophyta</taxon>
        <taxon>Magnoliopsida</taxon>
        <taxon>eudicotyledons</taxon>
        <taxon>Gunneridae</taxon>
        <taxon>Pentapetalae</taxon>
        <taxon>asterids</taxon>
        <taxon>lamiids</taxon>
        <taxon>Solanales</taxon>
        <taxon>Solanaceae</taxon>
        <taxon>Solanoideae</taxon>
        <taxon>Datureae</taxon>
        <taxon>Datura</taxon>
    </lineage>
</organism>
<name>A0ABS8SHU3_DATST</name>
<keyword evidence="2" id="KW-1185">Reference proteome</keyword>
<sequence>MEVFDPKRFFHDLALKASVEGNIAVENALVDMYRKVGNVSDWKIGAQSSFQYEPKDNRNHVFPTNMLEATGIDMALSEVPDSEVIAEVQIGLIGDKFIVKPTIQEMDNLQLDLLLADTENAMLIVEKYCDFFLRTRWLKL</sequence>
<dbReference type="Proteomes" id="UP000823775">
    <property type="component" value="Unassembled WGS sequence"/>
</dbReference>
<dbReference type="PANTHER" id="PTHR11252:SF0">
    <property type="entry name" value="POLYRIBONUCLEOTIDE NUCLEOTIDYLTRANSFERASE 1, MITOCHONDRIAL"/>
    <property type="match status" value="1"/>
</dbReference>
<dbReference type="SUPFAM" id="SSF55666">
    <property type="entry name" value="Ribonuclease PH domain 2-like"/>
    <property type="match status" value="1"/>
</dbReference>
<accession>A0ABS8SHU3</accession>